<dbReference type="RefSeq" id="XP_015657008.1">
    <property type="nucleotide sequence ID" value="XM_015804434.1"/>
</dbReference>
<dbReference type="GO" id="GO:0003755">
    <property type="term" value="F:peptidyl-prolyl cis-trans isomerase activity"/>
    <property type="evidence" value="ECO:0007669"/>
    <property type="project" value="InterPro"/>
</dbReference>
<dbReference type="PANTHER" id="PTHR45625">
    <property type="entry name" value="PEPTIDYL-PROLYL CIS-TRANS ISOMERASE-RELATED"/>
    <property type="match status" value="1"/>
</dbReference>
<dbReference type="Gene3D" id="2.40.100.10">
    <property type="entry name" value="Cyclophilin-like"/>
    <property type="match status" value="1"/>
</dbReference>
<feature type="compositionally biased region" description="Basic and acidic residues" evidence="3">
    <location>
        <begin position="1"/>
        <end position="10"/>
    </location>
</feature>
<reference evidence="5 6" key="1">
    <citation type="submission" date="2015-07" db="EMBL/GenBank/DDBJ databases">
        <title>High-quality genome of monoxenous trypanosomatid Leptomonas pyrrhocoris.</title>
        <authorList>
            <person name="Flegontov P."/>
            <person name="Butenko A."/>
            <person name="Firsov S."/>
            <person name="Vlcek C."/>
            <person name="Logacheva M.D."/>
            <person name="Field M."/>
            <person name="Filatov D."/>
            <person name="Flegontova O."/>
            <person name="Gerasimov E."/>
            <person name="Jackson A.P."/>
            <person name="Kelly S."/>
            <person name="Opperdoes F."/>
            <person name="O'Reilly A."/>
            <person name="Votypka J."/>
            <person name="Yurchenko V."/>
            <person name="Lukes J."/>
        </authorList>
    </citation>
    <scope>NUCLEOTIDE SEQUENCE [LARGE SCALE GENOMIC DNA]</scope>
    <source>
        <strain evidence="5">H10</strain>
    </source>
</reference>
<keyword evidence="6" id="KW-1185">Reference proteome</keyword>
<name>A0A0M9FYK4_LEPPY</name>
<dbReference type="GO" id="GO:0071013">
    <property type="term" value="C:catalytic step 2 spliceosome"/>
    <property type="evidence" value="ECO:0007669"/>
    <property type="project" value="TreeGrafter"/>
</dbReference>
<dbReference type="PRINTS" id="PR00153">
    <property type="entry name" value="CSAPPISMRASE"/>
</dbReference>
<evidence type="ECO:0000259" key="4">
    <source>
        <dbReference type="PROSITE" id="PS50072"/>
    </source>
</evidence>
<dbReference type="OrthoDB" id="271386at2759"/>
<dbReference type="GeneID" id="26906458"/>
<proteinExistence type="predicted"/>
<accession>A0A0M9FYK4</accession>
<gene>
    <name evidence="5" type="ORF">ABB37_06169</name>
</gene>
<organism evidence="5 6">
    <name type="scientific">Leptomonas pyrrhocoris</name>
    <name type="common">Firebug parasite</name>
    <dbReference type="NCBI Taxonomy" id="157538"/>
    <lineage>
        <taxon>Eukaryota</taxon>
        <taxon>Discoba</taxon>
        <taxon>Euglenozoa</taxon>
        <taxon>Kinetoplastea</taxon>
        <taxon>Metakinetoplastina</taxon>
        <taxon>Trypanosomatida</taxon>
        <taxon>Trypanosomatidae</taxon>
        <taxon>Leishmaniinae</taxon>
        <taxon>Leptomonas</taxon>
    </lineage>
</organism>
<dbReference type="PANTHER" id="PTHR45625:SF6">
    <property type="entry name" value="SPLICEOSOME-ASSOCIATED PROTEIN CWC27 HOMOLOG"/>
    <property type="match status" value="1"/>
</dbReference>
<dbReference type="Proteomes" id="UP000037923">
    <property type="component" value="Unassembled WGS sequence"/>
</dbReference>
<feature type="region of interest" description="Disordered" evidence="3">
    <location>
        <begin position="1"/>
        <end position="98"/>
    </location>
</feature>
<comment type="caution">
    <text evidence="5">The sequence shown here is derived from an EMBL/GenBank/DDBJ whole genome shotgun (WGS) entry which is preliminary data.</text>
</comment>
<evidence type="ECO:0000256" key="2">
    <source>
        <dbReference type="ARBA" id="ARBA00023242"/>
    </source>
</evidence>
<dbReference type="InterPro" id="IPR029000">
    <property type="entry name" value="Cyclophilin-like_dom_sf"/>
</dbReference>
<dbReference type="PROSITE" id="PS50072">
    <property type="entry name" value="CSA_PPIASE_2"/>
    <property type="match status" value="1"/>
</dbReference>
<feature type="compositionally biased region" description="Polar residues" evidence="3">
    <location>
        <begin position="36"/>
        <end position="49"/>
    </location>
</feature>
<sequence length="1181" mass="126622">MATHQSDHNNDASNSDDEEEDFGPVLPGMQLYAPPTQASPTTFLDNGNHNDVPPVKRRRNEEQADEGSATHPAASLPPSSSSEPFSTLTSEQMTTAPDTTIVGVNAETEWKEAWERYTRQHLPRAALYERSFQHTSLQDTYDALSAKADGAELPAAAVQASPVHDVCVHCDALGALIATIDAAGVVRVWRKLPRGVFFITELDKVFSKARKAASSHKDHHLQAGRGEVEEGREETLGARRHHRTYWAHAYPTLQLLVFVCVEEETIEAGDLLHGIDTNEVSTLRPSSTSPRTVRVHLRQVNPVTFTVEERHTFAFQAPVQPMAMLHITAAMRDSTLPCGLAYTRRPAFLTYQYAPHIAFFVSLPAAASARGSSGGSGVVMCPCFPTSQAAKRSASSGNVDGGTAVVMYAAARVSAASPVVQCVQLTSGIERTGTAPCVLIDASGVIDYCTIEAATDNSGGGASASSGLCLKVMAGLAAVPAASREARVWRQWIRFDRRQRTGFFSLVRDTQQALKQQPQQQEEKATATSCTVAPSPADVQLLPGALQLTPDGKYVVVWSIRLMRKEITAVAARHSRIPPTQRSYHVTAESCLHILEFSTGGCVGKHFEALENDTAAVTSVEDISFRASEWADYVHLRSRSLAMQIHVEDGAGASSAKARYYVMVPEVSCTQLLSGRSCIPLPSGDADVGPTRVCGRPIYVYEVTMQEGYSASTAVAAVVRRLSHSPGELESLVRQGSDLAWKGGLEQDEAAMPWSPPTAFHFSLTSFAGEIQRLETQRDLHRSGSTAGEAPHALCRAPLLLLRRAVAPSQDLKNLIAASPLGAALGAEGRKQLLAANTTTATVEGLLLTTSVEAGTTSLLVYSGEVPGSGLAVQRFLTAPARAPITLASEANTRELPHEKGEASAEQQQQRQQLWAKLCEELHRERDYACGALLMATVSPPPGNTAAAGGAATACVPPPISTNDATESEHKEEGVEPASTAANHVQPGSPEAHVVELLKDVVPQLSTAATTKLPVALVHVRGYGTVRVHLLPHIAPLASENFVRLSRQRKYDRLTFHRVIPNAIVQGGCPRGDGTGGESAFDGGAPFQDEALHVFPFFSHTMEKDCCWLCMANAGPNTNASQFFFTVPGGEAMPWLNGHHTVFGFAVEGLDVVRAISLAARDEADAPLSSIIIERVDVLSG</sequence>
<keyword evidence="2" id="KW-0539">Nucleus</keyword>
<dbReference type="VEuPathDB" id="TriTrypDB:LpyrH10_13_1140"/>
<evidence type="ECO:0000256" key="1">
    <source>
        <dbReference type="ARBA" id="ARBA00004123"/>
    </source>
</evidence>
<dbReference type="SUPFAM" id="SSF50891">
    <property type="entry name" value="Cyclophilin-like"/>
    <property type="match status" value="1"/>
</dbReference>
<feature type="domain" description="PPIase cyclophilin-type" evidence="4">
    <location>
        <begin position="1024"/>
        <end position="1178"/>
    </location>
</feature>
<dbReference type="AlphaFoldDB" id="A0A0M9FYK4"/>
<dbReference type="EMBL" id="LGTL01000013">
    <property type="protein sequence ID" value="KPA78569.1"/>
    <property type="molecule type" value="Genomic_DNA"/>
</dbReference>
<dbReference type="OMA" id="PHIAFFV"/>
<dbReference type="Pfam" id="PF00160">
    <property type="entry name" value="Pro_isomerase"/>
    <property type="match status" value="1"/>
</dbReference>
<evidence type="ECO:0000313" key="5">
    <source>
        <dbReference type="EMBL" id="KPA78569.1"/>
    </source>
</evidence>
<dbReference type="InterPro" id="IPR044666">
    <property type="entry name" value="Cyclophilin_A-like"/>
</dbReference>
<evidence type="ECO:0000313" key="6">
    <source>
        <dbReference type="Proteomes" id="UP000037923"/>
    </source>
</evidence>
<evidence type="ECO:0000256" key="3">
    <source>
        <dbReference type="SAM" id="MobiDB-lite"/>
    </source>
</evidence>
<comment type="subcellular location">
    <subcellularLocation>
        <location evidence="1">Nucleus</location>
    </subcellularLocation>
</comment>
<feature type="compositionally biased region" description="Low complexity" evidence="3">
    <location>
        <begin position="69"/>
        <end position="91"/>
    </location>
</feature>
<dbReference type="FunFam" id="2.40.100.10:FF:000073">
    <property type="entry name" value="Putative cyclosporin 16"/>
    <property type="match status" value="1"/>
</dbReference>
<dbReference type="InterPro" id="IPR002130">
    <property type="entry name" value="Cyclophilin-type_PPIase_dom"/>
</dbReference>
<protein>
    <recommendedName>
        <fullName evidence="4">PPIase cyclophilin-type domain-containing protein</fullName>
    </recommendedName>
</protein>